<evidence type="ECO:0000259" key="1">
    <source>
        <dbReference type="Pfam" id="PF00534"/>
    </source>
</evidence>
<evidence type="ECO:0000313" key="4">
    <source>
        <dbReference type="Proteomes" id="UP000632377"/>
    </source>
</evidence>
<dbReference type="PANTHER" id="PTHR45947">
    <property type="entry name" value="SULFOQUINOVOSYL TRANSFERASE SQD2"/>
    <property type="match status" value="1"/>
</dbReference>
<organism evidence="3 4">
    <name type="scientific">Clostridium rhizosphaerae</name>
    <dbReference type="NCBI Taxonomy" id="2803861"/>
    <lineage>
        <taxon>Bacteria</taxon>
        <taxon>Bacillati</taxon>
        <taxon>Bacillota</taxon>
        <taxon>Clostridia</taxon>
        <taxon>Eubacteriales</taxon>
        <taxon>Clostridiaceae</taxon>
        <taxon>Clostridium</taxon>
    </lineage>
</organism>
<name>A0ABS1TC68_9CLOT</name>
<evidence type="ECO:0000313" key="3">
    <source>
        <dbReference type="EMBL" id="MBL4936352.1"/>
    </source>
</evidence>
<dbReference type="CDD" id="cd03801">
    <property type="entry name" value="GT4_PimA-like"/>
    <property type="match status" value="1"/>
</dbReference>
<accession>A0ABS1TC68</accession>
<feature type="domain" description="Glycosyltransferase subfamily 4-like N-terminal" evidence="2">
    <location>
        <begin position="15"/>
        <end position="173"/>
    </location>
</feature>
<dbReference type="InterPro" id="IPR028098">
    <property type="entry name" value="Glyco_trans_4-like_N"/>
</dbReference>
<protein>
    <submittedName>
        <fullName evidence="3">Glycosyltransferase family 4 protein</fullName>
    </submittedName>
</protein>
<comment type="caution">
    <text evidence="3">The sequence shown here is derived from an EMBL/GenBank/DDBJ whole genome shotgun (WGS) entry which is preliminary data.</text>
</comment>
<gene>
    <name evidence="3" type="ORF">JK636_11325</name>
</gene>
<proteinExistence type="predicted"/>
<feature type="domain" description="Glycosyl transferase family 1" evidence="1">
    <location>
        <begin position="187"/>
        <end position="330"/>
    </location>
</feature>
<keyword evidence="4" id="KW-1185">Reference proteome</keyword>
<dbReference type="InterPro" id="IPR001296">
    <property type="entry name" value="Glyco_trans_1"/>
</dbReference>
<dbReference type="Gene3D" id="3.40.50.2000">
    <property type="entry name" value="Glycogen Phosphorylase B"/>
    <property type="match status" value="2"/>
</dbReference>
<dbReference type="RefSeq" id="WP_202749102.1">
    <property type="nucleotide sequence ID" value="NZ_JAESWC010000004.1"/>
</dbReference>
<dbReference type="Pfam" id="PF13439">
    <property type="entry name" value="Glyco_transf_4"/>
    <property type="match status" value="1"/>
</dbReference>
<dbReference type="Pfam" id="PF00534">
    <property type="entry name" value="Glycos_transf_1"/>
    <property type="match status" value="1"/>
</dbReference>
<dbReference type="SUPFAM" id="SSF53756">
    <property type="entry name" value="UDP-Glycosyltransferase/glycogen phosphorylase"/>
    <property type="match status" value="1"/>
</dbReference>
<evidence type="ECO:0000259" key="2">
    <source>
        <dbReference type="Pfam" id="PF13439"/>
    </source>
</evidence>
<dbReference type="EMBL" id="JAESWC010000004">
    <property type="protein sequence ID" value="MBL4936352.1"/>
    <property type="molecule type" value="Genomic_DNA"/>
</dbReference>
<dbReference type="Proteomes" id="UP000632377">
    <property type="component" value="Unassembled WGS sequence"/>
</dbReference>
<dbReference type="PANTHER" id="PTHR45947:SF3">
    <property type="entry name" value="SULFOQUINOVOSYL TRANSFERASE SQD2"/>
    <property type="match status" value="1"/>
</dbReference>
<dbReference type="InterPro" id="IPR050194">
    <property type="entry name" value="Glycosyltransferase_grp1"/>
</dbReference>
<sequence length="367" mass="42000">MIKILYIISTLERCGPVNVLYELINNLDNEKYEFYILTLSPEPEKSRYDDFKKMGAHIITLNMSRSQMVLCGMSKLIKVVENIRPDIIHTHGLRADSISANHLKDYKTCNTIHNYPYYDYPLAYGTIIGKIFAHNHVSNIKKIKYPIACSNTVSKKFADEQGIHTFTVQNGISKTRFKNITLEEKKLLRKKLNIEETYKKVFIFSGALIERKDPITLLKSFDNVSEDLLLIVAGDGILRDKLQNYKKKNILFIGNVSNIEEYLKCADIFISTSLAEGLPMAVIEAMASGLVLVLSDIESHTELIKDNSSIITFNTGEEIQLSKIINQLSNVETYGMGVNNRKLYEEHFSSDIMAKRYDEIYRKILND</sequence>
<reference evidence="3 4" key="1">
    <citation type="submission" date="2021-01" db="EMBL/GenBank/DDBJ databases">
        <title>Genome public.</title>
        <authorList>
            <person name="Liu C."/>
            <person name="Sun Q."/>
        </authorList>
    </citation>
    <scope>NUCLEOTIDE SEQUENCE [LARGE SCALE GENOMIC DNA]</scope>
    <source>
        <strain evidence="3 4">YIM B02515</strain>
    </source>
</reference>